<name>A0AAN8FQQ5_TRICO</name>
<dbReference type="Proteomes" id="UP001331761">
    <property type="component" value="Unassembled WGS sequence"/>
</dbReference>
<proteinExistence type="predicted"/>
<evidence type="ECO:0000313" key="1">
    <source>
        <dbReference type="EMBL" id="KAK5974278.1"/>
    </source>
</evidence>
<organism evidence="1 2">
    <name type="scientific">Trichostrongylus colubriformis</name>
    <name type="common">Black scour worm</name>
    <dbReference type="NCBI Taxonomy" id="6319"/>
    <lineage>
        <taxon>Eukaryota</taxon>
        <taxon>Metazoa</taxon>
        <taxon>Ecdysozoa</taxon>
        <taxon>Nematoda</taxon>
        <taxon>Chromadorea</taxon>
        <taxon>Rhabditida</taxon>
        <taxon>Rhabditina</taxon>
        <taxon>Rhabditomorpha</taxon>
        <taxon>Strongyloidea</taxon>
        <taxon>Trichostrongylidae</taxon>
        <taxon>Trichostrongylus</taxon>
    </lineage>
</organism>
<reference evidence="1 2" key="1">
    <citation type="submission" date="2019-10" db="EMBL/GenBank/DDBJ databases">
        <title>Assembly and Annotation for the nematode Trichostrongylus colubriformis.</title>
        <authorList>
            <person name="Martin J."/>
        </authorList>
    </citation>
    <scope>NUCLEOTIDE SEQUENCE [LARGE SCALE GENOMIC DNA]</scope>
    <source>
        <strain evidence="1">G859</strain>
        <tissue evidence="1">Whole worm</tissue>
    </source>
</reference>
<gene>
    <name evidence="1" type="ORF">GCK32_003172</name>
</gene>
<dbReference type="AlphaFoldDB" id="A0AAN8FQQ5"/>
<sequence length="106" mass="12239">MEEQMKDEEITRCHLLCGVSAIAEKQPVWWHWLGVQPHLYRCKVEGSLLEDSVSRRAGSVRDVTFRRVWFGQRRRVDGKVAGCEYHYGIFATKNRVAVPCEAVCES</sequence>
<comment type="caution">
    <text evidence="1">The sequence shown here is derived from an EMBL/GenBank/DDBJ whole genome shotgun (WGS) entry which is preliminary data.</text>
</comment>
<evidence type="ECO:0000313" key="2">
    <source>
        <dbReference type="Proteomes" id="UP001331761"/>
    </source>
</evidence>
<protein>
    <submittedName>
        <fullName evidence="1">Uncharacterized protein</fullName>
    </submittedName>
</protein>
<dbReference type="EMBL" id="WIXE01014466">
    <property type="protein sequence ID" value="KAK5974278.1"/>
    <property type="molecule type" value="Genomic_DNA"/>
</dbReference>
<keyword evidence="2" id="KW-1185">Reference proteome</keyword>
<accession>A0AAN8FQQ5</accession>